<feature type="domain" description="RRM" evidence="3">
    <location>
        <begin position="1"/>
        <end position="63"/>
    </location>
</feature>
<keyword evidence="1 2" id="KW-0694">RNA-binding</keyword>
<evidence type="ECO:0000313" key="4">
    <source>
        <dbReference type="EMBL" id="VVC28576.1"/>
    </source>
</evidence>
<protein>
    <submittedName>
        <fullName evidence="4">RNA recognition motif domain</fullName>
    </submittedName>
</protein>
<gene>
    <name evidence="4" type="ORF">CINCED_3A017945</name>
</gene>
<evidence type="ECO:0000256" key="2">
    <source>
        <dbReference type="PROSITE-ProRule" id="PRU00176"/>
    </source>
</evidence>
<dbReference type="SUPFAM" id="SSF54928">
    <property type="entry name" value="RNA-binding domain, RBD"/>
    <property type="match status" value="1"/>
</dbReference>
<accession>A0A5E4MCL0</accession>
<reference evidence="4 5" key="1">
    <citation type="submission" date="2019-08" db="EMBL/GenBank/DDBJ databases">
        <authorList>
            <person name="Alioto T."/>
            <person name="Alioto T."/>
            <person name="Gomez Garrido J."/>
        </authorList>
    </citation>
    <scope>NUCLEOTIDE SEQUENCE [LARGE SCALE GENOMIC DNA]</scope>
</reference>
<dbReference type="Pfam" id="PF00076">
    <property type="entry name" value="RRM_1"/>
    <property type="match status" value="1"/>
</dbReference>
<evidence type="ECO:0000313" key="5">
    <source>
        <dbReference type="Proteomes" id="UP000325440"/>
    </source>
</evidence>
<sequence>MEMFSQKGNVTNIRLVFTYEKNNCCFALITYQIQEEAKTALIHFDKTYLDSFSVRIGIEYSRKSSSHRITVQYFVGIVSNWKKLSLRILAMPRDSLIYQFRISTCTNSEESSGSGGKDFWRVIKTERRRIHDCKCTLKFQKLI</sequence>
<dbReference type="InterPro" id="IPR035979">
    <property type="entry name" value="RBD_domain_sf"/>
</dbReference>
<dbReference type="Gene3D" id="3.30.70.330">
    <property type="match status" value="1"/>
</dbReference>
<dbReference type="InterPro" id="IPR000504">
    <property type="entry name" value="RRM_dom"/>
</dbReference>
<proteinExistence type="predicted"/>
<dbReference type="Proteomes" id="UP000325440">
    <property type="component" value="Unassembled WGS sequence"/>
</dbReference>
<name>A0A5E4MCL0_9HEMI</name>
<evidence type="ECO:0000256" key="1">
    <source>
        <dbReference type="ARBA" id="ARBA00022884"/>
    </source>
</evidence>
<dbReference type="EMBL" id="CABPRJ010000482">
    <property type="protein sequence ID" value="VVC28576.1"/>
    <property type="molecule type" value="Genomic_DNA"/>
</dbReference>
<dbReference type="GO" id="GO:0003723">
    <property type="term" value="F:RNA binding"/>
    <property type="evidence" value="ECO:0007669"/>
    <property type="project" value="UniProtKB-UniRule"/>
</dbReference>
<dbReference type="PROSITE" id="PS50102">
    <property type="entry name" value="RRM"/>
    <property type="match status" value="1"/>
</dbReference>
<dbReference type="InterPro" id="IPR012677">
    <property type="entry name" value="Nucleotide-bd_a/b_plait_sf"/>
</dbReference>
<organism evidence="4 5">
    <name type="scientific">Cinara cedri</name>
    <dbReference type="NCBI Taxonomy" id="506608"/>
    <lineage>
        <taxon>Eukaryota</taxon>
        <taxon>Metazoa</taxon>
        <taxon>Ecdysozoa</taxon>
        <taxon>Arthropoda</taxon>
        <taxon>Hexapoda</taxon>
        <taxon>Insecta</taxon>
        <taxon>Pterygota</taxon>
        <taxon>Neoptera</taxon>
        <taxon>Paraneoptera</taxon>
        <taxon>Hemiptera</taxon>
        <taxon>Sternorrhyncha</taxon>
        <taxon>Aphidomorpha</taxon>
        <taxon>Aphidoidea</taxon>
        <taxon>Aphididae</taxon>
        <taxon>Lachninae</taxon>
        <taxon>Cinara</taxon>
    </lineage>
</organism>
<keyword evidence="5" id="KW-1185">Reference proteome</keyword>
<evidence type="ECO:0000259" key="3">
    <source>
        <dbReference type="PROSITE" id="PS50102"/>
    </source>
</evidence>
<dbReference type="AlphaFoldDB" id="A0A5E4MCL0"/>
<dbReference type="OrthoDB" id="1426951at2759"/>